<organism evidence="1 2">
    <name type="scientific">Aquipseudomonas alcaligenes</name>
    <name type="common">Pseudomonas alcaligenes</name>
    <dbReference type="NCBI Taxonomy" id="43263"/>
    <lineage>
        <taxon>Bacteria</taxon>
        <taxon>Pseudomonadati</taxon>
        <taxon>Pseudomonadota</taxon>
        <taxon>Gammaproteobacteria</taxon>
        <taxon>Pseudomonadales</taxon>
        <taxon>Pseudomonadaceae</taxon>
        <taxon>Aquipseudomonas</taxon>
    </lineage>
</organism>
<evidence type="ECO:0000313" key="1">
    <source>
        <dbReference type="EMBL" id="MDH1055289.1"/>
    </source>
</evidence>
<gene>
    <name evidence="1" type="ORF">N5C05_11015</name>
</gene>
<protein>
    <submittedName>
        <fullName evidence="1">Uncharacterized protein</fullName>
    </submittedName>
</protein>
<dbReference type="AlphaFoldDB" id="A0AA42SSV3"/>
<name>A0AA42SSV3_AQUAC</name>
<dbReference type="Proteomes" id="UP001158730">
    <property type="component" value="Unassembled WGS sequence"/>
</dbReference>
<evidence type="ECO:0000313" key="2">
    <source>
        <dbReference type="Proteomes" id="UP001158730"/>
    </source>
</evidence>
<comment type="caution">
    <text evidence="1">The sequence shown here is derived from an EMBL/GenBank/DDBJ whole genome shotgun (WGS) entry which is preliminary data.</text>
</comment>
<dbReference type="RefSeq" id="WP_280053944.1">
    <property type="nucleotide sequence ID" value="NZ_JAOBYN010000008.1"/>
</dbReference>
<reference evidence="1" key="1">
    <citation type="submission" date="2022-09" db="EMBL/GenBank/DDBJ databases">
        <title>Intensive care unit water sources are persistently colonized with multi-drug resistant bacteria and are the site of extensive horizontal gene transfer of antibiotic resistance genes.</title>
        <authorList>
            <person name="Diorio-Toth L."/>
        </authorList>
    </citation>
    <scope>NUCLEOTIDE SEQUENCE</scope>
    <source>
        <strain evidence="1">GD03990</strain>
    </source>
</reference>
<accession>A0AA42SSV3</accession>
<sequence length="78" mass="8938">MAEWQPAATVPRDRMILADIGMPWACLAIWNEPSGQFCVTELETDLYLGQWNDTAITHTYVAESMLRGWQELPEVRRG</sequence>
<proteinExistence type="predicted"/>
<dbReference type="EMBL" id="JAOBYN010000008">
    <property type="protein sequence ID" value="MDH1055289.1"/>
    <property type="molecule type" value="Genomic_DNA"/>
</dbReference>